<protein>
    <submittedName>
        <fullName evidence="1">Uncharacterized protein</fullName>
    </submittedName>
</protein>
<dbReference type="EMBL" id="CAMPGE010003710">
    <property type="protein sequence ID" value="CAI2362554.1"/>
    <property type="molecule type" value="Genomic_DNA"/>
</dbReference>
<proteinExistence type="predicted"/>
<reference evidence="1" key="1">
    <citation type="submission" date="2023-07" db="EMBL/GenBank/DDBJ databases">
        <authorList>
            <consortium name="AG Swart"/>
            <person name="Singh M."/>
            <person name="Singh A."/>
            <person name="Seah K."/>
            <person name="Emmerich C."/>
        </authorList>
    </citation>
    <scope>NUCLEOTIDE SEQUENCE</scope>
    <source>
        <strain evidence="1">DP1</strain>
    </source>
</reference>
<gene>
    <name evidence="1" type="ORF">ECRASSUSDP1_LOCUS3878</name>
</gene>
<sequence>MSEMISRVICQPSSYGSEAGNENFFNIPKQVELNDDNTPERVTNYKKLSMNILRIASIAEGNTNRISNKRLLQHLSGQIVLKTCMLGSICKEENFPSERIWILAIWRTWRLEAA</sequence>
<dbReference type="AlphaFoldDB" id="A0AAD1UBV1"/>
<name>A0AAD1UBV1_EUPCR</name>
<evidence type="ECO:0000313" key="1">
    <source>
        <dbReference type="EMBL" id="CAI2362554.1"/>
    </source>
</evidence>
<organism evidence="1 2">
    <name type="scientific">Euplotes crassus</name>
    <dbReference type="NCBI Taxonomy" id="5936"/>
    <lineage>
        <taxon>Eukaryota</taxon>
        <taxon>Sar</taxon>
        <taxon>Alveolata</taxon>
        <taxon>Ciliophora</taxon>
        <taxon>Intramacronucleata</taxon>
        <taxon>Spirotrichea</taxon>
        <taxon>Hypotrichia</taxon>
        <taxon>Euplotida</taxon>
        <taxon>Euplotidae</taxon>
        <taxon>Moneuplotes</taxon>
    </lineage>
</organism>
<keyword evidence="2" id="KW-1185">Reference proteome</keyword>
<evidence type="ECO:0000313" key="2">
    <source>
        <dbReference type="Proteomes" id="UP001295684"/>
    </source>
</evidence>
<comment type="caution">
    <text evidence="1">The sequence shown here is derived from an EMBL/GenBank/DDBJ whole genome shotgun (WGS) entry which is preliminary data.</text>
</comment>
<dbReference type="Proteomes" id="UP001295684">
    <property type="component" value="Unassembled WGS sequence"/>
</dbReference>
<accession>A0AAD1UBV1</accession>